<dbReference type="AlphaFoldDB" id="A0A379JFZ3"/>
<evidence type="ECO:0000313" key="5">
    <source>
        <dbReference type="Proteomes" id="UP000255467"/>
    </source>
</evidence>
<dbReference type="InterPro" id="IPR017937">
    <property type="entry name" value="Thioredoxin_CS"/>
</dbReference>
<evidence type="ECO:0000256" key="2">
    <source>
        <dbReference type="SAM" id="MobiDB-lite"/>
    </source>
</evidence>
<organism evidence="4 5">
    <name type="scientific">Nocardia otitidiscaviarum</name>
    <dbReference type="NCBI Taxonomy" id="1823"/>
    <lineage>
        <taxon>Bacteria</taxon>
        <taxon>Bacillati</taxon>
        <taxon>Actinomycetota</taxon>
        <taxon>Actinomycetes</taxon>
        <taxon>Mycobacteriales</taxon>
        <taxon>Nocardiaceae</taxon>
        <taxon>Nocardia</taxon>
    </lineage>
</organism>
<sequence>MATRALTQQDFRQVVASNHIVLVDFWADWCGWCKRFAPVYDASSVTHPQIVHATVNGETEPALAAMAELTGYPTIMAFREGLPVYKHAGYLTAAQLEDVVQQVQWMDMDEFRRQAAEQLRQQQAAQQQATTPETAAAPAAHRAGLAGGPPQYGWPGLRAR</sequence>
<dbReference type="InterPro" id="IPR013766">
    <property type="entry name" value="Thioredoxin_domain"/>
</dbReference>
<dbReference type="PANTHER" id="PTHR45672:SF11">
    <property type="entry name" value="PROTEIN DISULFIDE-ISOMERASE C17H9.14C"/>
    <property type="match status" value="1"/>
</dbReference>
<feature type="compositionally biased region" description="Low complexity" evidence="2">
    <location>
        <begin position="118"/>
        <end position="144"/>
    </location>
</feature>
<dbReference type="PROSITE" id="PS00194">
    <property type="entry name" value="THIOREDOXIN_1"/>
    <property type="match status" value="1"/>
</dbReference>
<dbReference type="Pfam" id="PF00085">
    <property type="entry name" value="Thioredoxin"/>
    <property type="match status" value="1"/>
</dbReference>
<dbReference type="InterPro" id="IPR051063">
    <property type="entry name" value="PDI"/>
</dbReference>
<comment type="similarity">
    <text evidence="1">Belongs to the protein disulfide isomerase family.</text>
</comment>
<dbReference type="GO" id="GO:0006457">
    <property type="term" value="P:protein folding"/>
    <property type="evidence" value="ECO:0007669"/>
    <property type="project" value="TreeGrafter"/>
</dbReference>
<dbReference type="CDD" id="cd02947">
    <property type="entry name" value="TRX_family"/>
    <property type="match status" value="1"/>
</dbReference>
<dbReference type="PROSITE" id="PS51352">
    <property type="entry name" value="THIOREDOXIN_2"/>
    <property type="match status" value="1"/>
</dbReference>
<evidence type="ECO:0000313" key="4">
    <source>
        <dbReference type="EMBL" id="SUD47452.1"/>
    </source>
</evidence>
<protein>
    <submittedName>
        <fullName evidence="4">Thioredoxin</fullName>
    </submittedName>
</protein>
<dbReference type="InterPro" id="IPR036249">
    <property type="entry name" value="Thioredoxin-like_sf"/>
</dbReference>
<dbReference type="Gene3D" id="3.40.30.10">
    <property type="entry name" value="Glutaredoxin"/>
    <property type="match status" value="1"/>
</dbReference>
<keyword evidence="5" id="KW-1185">Reference proteome</keyword>
<proteinExistence type="inferred from homology"/>
<accession>A0A379JFZ3</accession>
<dbReference type="OrthoDB" id="9790390at2"/>
<dbReference type="SUPFAM" id="SSF52833">
    <property type="entry name" value="Thioredoxin-like"/>
    <property type="match status" value="1"/>
</dbReference>
<dbReference type="PRINTS" id="PR00421">
    <property type="entry name" value="THIOREDOXIN"/>
</dbReference>
<dbReference type="STRING" id="1406858.GCA_000710895_03982"/>
<dbReference type="PANTHER" id="PTHR45672">
    <property type="entry name" value="PROTEIN DISULFIDE-ISOMERASE C17H9.14C-RELATED"/>
    <property type="match status" value="1"/>
</dbReference>
<evidence type="ECO:0000256" key="1">
    <source>
        <dbReference type="ARBA" id="ARBA00006347"/>
    </source>
</evidence>
<gene>
    <name evidence="4" type="primary">trxA_3</name>
    <name evidence="4" type="ORF">NCTC1934_04763</name>
</gene>
<feature type="domain" description="Thioredoxin" evidence="3">
    <location>
        <begin position="1"/>
        <end position="105"/>
    </location>
</feature>
<dbReference type="Proteomes" id="UP000255467">
    <property type="component" value="Unassembled WGS sequence"/>
</dbReference>
<dbReference type="EMBL" id="UGRY01000003">
    <property type="protein sequence ID" value="SUD47452.1"/>
    <property type="molecule type" value="Genomic_DNA"/>
</dbReference>
<feature type="region of interest" description="Disordered" evidence="2">
    <location>
        <begin position="118"/>
        <end position="160"/>
    </location>
</feature>
<reference evidence="4 5" key="1">
    <citation type="submission" date="2018-06" db="EMBL/GenBank/DDBJ databases">
        <authorList>
            <consortium name="Pathogen Informatics"/>
            <person name="Doyle S."/>
        </authorList>
    </citation>
    <scope>NUCLEOTIDE SEQUENCE [LARGE SCALE GENOMIC DNA]</scope>
    <source>
        <strain evidence="4 5">NCTC1934</strain>
    </source>
</reference>
<dbReference type="GO" id="GO:0003756">
    <property type="term" value="F:protein disulfide isomerase activity"/>
    <property type="evidence" value="ECO:0007669"/>
    <property type="project" value="TreeGrafter"/>
</dbReference>
<name>A0A379JFZ3_9NOCA</name>
<evidence type="ECO:0000259" key="3">
    <source>
        <dbReference type="PROSITE" id="PS51352"/>
    </source>
</evidence>
<dbReference type="RefSeq" id="WP_039814116.1">
    <property type="nucleotide sequence ID" value="NZ_UGRY01000003.1"/>
</dbReference>